<dbReference type="PANTHER" id="PTHR24347">
    <property type="entry name" value="SERINE/THREONINE-PROTEIN KINASE"/>
    <property type="match status" value="1"/>
</dbReference>
<feature type="binding site" evidence="6">
    <location>
        <position position="144"/>
    </location>
    <ligand>
        <name>ATP</name>
        <dbReference type="ChEBI" id="CHEBI:30616"/>
    </ligand>
</feature>
<name>A0A448YHL2_BRENA</name>
<keyword evidence="2" id="KW-0808">Transferase</keyword>
<sequence>MFENFRNFIRHGRQAGVNPQHPDEAHHVMLDDEFQRQTDSIAGGIYTGTDNTQNINSTATERHSPAPVRTHVNGHIHHEDFSKVARDLVKRETELEEETKAKSRRESMQRYKIMDKLGEGAFSKVYKGLNIETGEHVAVKVIMKSQLDEKQRASVLKEVTLMRQLDHPNIVKFLDFIENDQCFYIVQELVDGGELFNQIVKYTYFSEDLARHVIIQVAEALLYLHESVGIVHRDLKPENIFFNPILLKPSRNRILRLSDDPNTKLDEGEFRMNYGGGGIGLVKIGDFGLSKQIFADNSLKTPCGTIGYTAPEIVKDMKYSKEVDMWALGCILYILLCGFPPFFNDSIDELTQKVAKGEYEFLSPWWDEISDGAKHCASKLLTVNPRERYSITQFMNDPWILEFLHRSESYRDPAERRQSALSLRQSGVNSQSVPLDIPDAAVGQYAEIAPVGGDYSWSTAATLPRYESMAGNKDAEMSDYRTHNGDPALRRLKQDADMFSPAVIAMREAMDITTVAHRLHEEAFEEEARKHVRVRNNRALSSLAEETEYTQSSISSNETSHSVVAGVPCGTDAPLEMKPFELKLDDSSILRRRRDRVLAAQ</sequence>
<evidence type="ECO:0000256" key="1">
    <source>
        <dbReference type="ARBA" id="ARBA00022527"/>
    </source>
</evidence>
<dbReference type="Gene3D" id="1.10.510.10">
    <property type="entry name" value="Transferase(Phosphotransferase) domain 1"/>
    <property type="match status" value="1"/>
</dbReference>
<proteinExistence type="predicted"/>
<evidence type="ECO:0000259" key="8">
    <source>
        <dbReference type="PROSITE" id="PS50011"/>
    </source>
</evidence>
<dbReference type="FunFam" id="3.30.200.20:FF:000315">
    <property type="entry name" value="Calcium-dependent protein kinase 3"/>
    <property type="match status" value="1"/>
</dbReference>
<keyword evidence="10" id="KW-1185">Reference proteome</keyword>
<gene>
    <name evidence="9" type="ORF">BRENAR_LOCUS1122</name>
</gene>
<organism evidence="9 10">
    <name type="scientific">Brettanomyces naardenensis</name>
    <name type="common">Yeast</name>
    <dbReference type="NCBI Taxonomy" id="13370"/>
    <lineage>
        <taxon>Eukaryota</taxon>
        <taxon>Fungi</taxon>
        <taxon>Dikarya</taxon>
        <taxon>Ascomycota</taxon>
        <taxon>Saccharomycotina</taxon>
        <taxon>Pichiomycetes</taxon>
        <taxon>Pichiales</taxon>
        <taxon>Pichiaceae</taxon>
        <taxon>Brettanomyces</taxon>
    </lineage>
</organism>
<protein>
    <submittedName>
        <fullName evidence="9">DEKNAAC101325</fullName>
    </submittedName>
</protein>
<dbReference type="STRING" id="13370.A0A448YHL2"/>
<reference evidence="9 10" key="1">
    <citation type="submission" date="2018-12" db="EMBL/GenBank/DDBJ databases">
        <authorList>
            <person name="Tiukova I."/>
            <person name="Dainat J."/>
        </authorList>
    </citation>
    <scope>NUCLEOTIDE SEQUENCE [LARGE SCALE GENOMIC DNA]</scope>
</reference>
<feature type="region of interest" description="Disordered" evidence="7">
    <location>
        <begin position="42"/>
        <end position="67"/>
    </location>
</feature>
<dbReference type="InterPro" id="IPR008271">
    <property type="entry name" value="Ser/Thr_kinase_AS"/>
</dbReference>
<dbReference type="PROSITE" id="PS50011">
    <property type="entry name" value="PROTEIN_KINASE_DOM"/>
    <property type="match status" value="1"/>
</dbReference>
<keyword evidence="1" id="KW-0723">Serine/threonine-protein kinase</keyword>
<dbReference type="InterPro" id="IPR017441">
    <property type="entry name" value="Protein_kinase_ATP_BS"/>
</dbReference>
<dbReference type="OrthoDB" id="1738954at2759"/>
<dbReference type="GO" id="GO:0030447">
    <property type="term" value="P:filamentous growth"/>
    <property type="evidence" value="ECO:0007669"/>
    <property type="project" value="UniProtKB-ARBA"/>
</dbReference>
<evidence type="ECO:0000256" key="3">
    <source>
        <dbReference type="ARBA" id="ARBA00022741"/>
    </source>
</evidence>
<dbReference type="Proteomes" id="UP000290900">
    <property type="component" value="Unassembled WGS sequence"/>
</dbReference>
<evidence type="ECO:0000256" key="5">
    <source>
        <dbReference type="ARBA" id="ARBA00022840"/>
    </source>
</evidence>
<evidence type="ECO:0000256" key="2">
    <source>
        <dbReference type="ARBA" id="ARBA00022679"/>
    </source>
</evidence>
<keyword evidence="3 6" id="KW-0547">Nucleotide-binding</keyword>
<dbReference type="FunCoup" id="A0A448YHL2">
    <property type="interactions" value="238"/>
</dbReference>
<dbReference type="GO" id="GO:0005524">
    <property type="term" value="F:ATP binding"/>
    <property type="evidence" value="ECO:0007669"/>
    <property type="project" value="UniProtKB-UniRule"/>
</dbReference>
<evidence type="ECO:0000256" key="7">
    <source>
        <dbReference type="SAM" id="MobiDB-lite"/>
    </source>
</evidence>
<feature type="compositionally biased region" description="Polar residues" evidence="7">
    <location>
        <begin position="48"/>
        <end position="59"/>
    </location>
</feature>
<dbReference type="InterPro" id="IPR000719">
    <property type="entry name" value="Prot_kinase_dom"/>
</dbReference>
<dbReference type="Pfam" id="PF00069">
    <property type="entry name" value="Pkinase"/>
    <property type="match status" value="1"/>
</dbReference>
<keyword evidence="4" id="KW-0418">Kinase</keyword>
<dbReference type="InParanoid" id="A0A448YHL2"/>
<dbReference type="PROSITE" id="PS00108">
    <property type="entry name" value="PROTEIN_KINASE_ST"/>
    <property type="match status" value="1"/>
</dbReference>
<dbReference type="SMART" id="SM00220">
    <property type="entry name" value="S_TKc"/>
    <property type="match status" value="1"/>
</dbReference>
<dbReference type="AlphaFoldDB" id="A0A448YHL2"/>
<dbReference type="GO" id="GO:0004674">
    <property type="term" value="F:protein serine/threonine kinase activity"/>
    <property type="evidence" value="ECO:0007669"/>
    <property type="project" value="UniProtKB-KW"/>
</dbReference>
<feature type="domain" description="Protein kinase" evidence="8">
    <location>
        <begin position="111"/>
        <end position="400"/>
    </location>
</feature>
<evidence type="ECO:0000256" key="4">
    <source>
        <dbReference type="ARBA" id="ARBA00022777"/>
    </source>
</evidence>
<evidence type="ECO:0000313" key="10">
    <source>
        <dbReference type="Proteomes" id="UP000290900"/>
    </source>
</evidence>
<dbReference type="PROSITE" id="PS00107">
    <property type="entry name" value="PROTEIN_KINASE_ATP"/>
    <property type="match status" value="1"/>
</dbReference>
<evidence type="ECO:0000256" key="6">
    <source>
        <dbReference type="PROSITE-ProRule" id="PRU10141"/>
    </source>
</evidence>
<accession>A0A448YHL2</accession>
<dbReference type="SUPFAM" id="SSF56112">
    <property type="entry name" value="Protein kinase-like (PK-like)"/>
    <property type="match status" value="1"/>
</dbReference>
<evidence type="ECO:0000313" key="9">
    <source>
        <dbReference type="EMBL" id="VEU20387.1"/>
    </source>
</evidence>
<dbReference type="EMBL" id="CAACVR010000004">
    <property type="protein sequence ID" value="VEU20387.1"/>
    <property type="molecule type" value="Genomic_DNA"/>
</dbReference>
<keyword evidence="5 6" id="KW-0067">ATP-binding</keyword>
<dbReference type="InterPro" id="IPR011009">
    <property type="entry name" value="Kinase-like_dom_sf"/>
</dbReference>